<keyword evidence="6" id="KW-0539">Nucleus</keyword>
<protein>
    <submittedName>
        <fullName evidence="9">PC4 domain-containing protein/DEK_C domain-containing protein</fullName>
    </submittedName>
</protein>
<dbReference type="InterPro" id="IPR017415">
    <property type="entry name" value="KELP"/>
</dbReference>
<keyword evidence="10" id="KW-1185">Reference proteome</keyword>
<gene>
    <name evidence="9" type="ORF">CFOL_v3_32200</name>
</gene>
<dbReference type="InterPro" id="IPR009044">
    <property type="entry name" value="ssDNA-bd_transcriptional_reg"/>
</dbReference>
<dbReference type="Pfam" id="PF08766">
    <property type="entry name" value="DEK_C"/>
    <property type="match status" value="1"/>
</dbReference>
<dbReference type="InterPro" id="IPR014876">
    <property type="entry name" value="DEK_C"/>
</dbReference>
<evidence type="ECO:0000256" key="2">
    <source>
        <dbReference type="ARBA" id="ARBA00009001"/>
    </source>
</evidence>
<feature type="region of interest" description="Disordered" evidence="7">
    <location>
        <begin position="62"/>
        <end position="100"/>
    </location>
</feature>
<dbReference type="GO" id="GO:0003713">
    <property type="term" value="F:transcription coactivator activity"/>
    <property type="evidence" value="ECO:0007669"/>
    <property type="project" value="InterPro"/>
</dbReference>
<dbReference type="Proteomes" id="UP000187406">
    <property type="component" value="Unassembled WGS sequence"/>
</dbReference>
<dbReference type="InterPro" id="IPR045125">
    <property type="entry name" value="Sub1/Tcp4-like"/>
</dbReference>
<dbReference type="OrthoDB" id="2505440at2759"/>
<evidence type="ECO:0000256" key="5">
    <source>
        <dbReference type="ARBA" id="ARBA00023163"/>
    </source>
</evidence>
<keyword evidence="3" id="KW-0805">Transcription regulation</keyword>
<sequence length="179" mass="20971">MEAIQKEKIEKTVREILDEADMNETTEYQVRKAASDKLNINLSEPKHKAFVRQVVDSFLQEQKTKLEQQQQQQQEEDENDDKEAEAEAEEAEETDNSKEFDDEGNLIICRLSSRRKVTVQDFRGRNLVSVREYYCKGDKELPTSKGISLTEEQWSALKKNIPAIEKAVWKMESKFMRQH</sequence>
<reference evidence="10" key="1">
    <citation type="submission" date="2016-04" db="EMBL/GenBank/DDBJ databases">
        <title>Cephalotus genome sequencing.</title>
        <authorList>
            <person name="Fukushima K."/>
            <person name="Hasebe M."/>
            <person name="Fang X."/>
        </authorList>
    </citation>
    <scope>NUCLEOTIDE SEQUENCE [LARGE SCALE GENOMIC DNA]</scope>
    <source>
        <strain evidence="10">cv. St1</strain>
    </source>
</reference>
<dbReference type="GO" id="GO:0003677">
    <property type="term" value="F:DNA binding"/>
    <property type="evidence" value="ECO:0007669"/>
    <property type="project" value="UniProtKB-KW"/>
</dbReference>
<dbReference type="FunFam" id="2.30.31.10:FF:000004">
    <property type="entry name" value="RNA polymerase II transcriptional coactivator KELP"/>
    <property type="match status" value="1"/>
</dbReference>
<dbReference type="AlphaFoldDB" id="A0A1Q3D8K1"/>
<dbReference type="PANTHER" id="PTHR13215">
    <property type="entry name" value="RNA POLYMERASE II TRANSCRIPTIONAL COACTIVATOR"/>
    <property type="match status" value="1"/>
</dbReference>
<evidence type="ECO:0000256" key="3">
    <source>
        <dbReference type="ARBA" id="ARBA00023015"/>
    </source>
</evidence>
<dbReference type="PIRSF" id="PIRSF038156">
    <property type="entry name" value="RNA_pol_II_KELP"/>
    <property type="match status" value="1"/>
</dbReference>
<name>A0A1Q3D8K1_CEPFO</name>
<dbReference type="SUPFAM" id="SSF109715">
    <property type="entry name" value="DEK C-terminal domain"/>
    <property type="match status" value="1"/>
</dbReference>
<keyword evidence="4" id="KW-0238">DNA-binding</keyword>
<dbReference type="Gene3D" id="2.30.31.10">
    <property type="entry name" value="Transcriptional Coactivator Pc4, Chain A"/>
    <property type="match status" value="1"/>
</dbReference>
<dbReference type="GO" id="GO:0005634">
    <property type="term" value="C:nucleus"/>
    <property type="evidence" value="ECO:0007669"/>
    <property type="project" value="UniProtKB-SubCell"/>
</dbReference>
<accession>A0A1Q3D8K1</accession>
<evidence type="ECO:0000313" key="9">
    <source>
        <dbReference type="EMBL" id="GAV88779.1"/>
    </source>
</evidence>
<dbReference type="STRING" id="3775.A0A1Q3D8K1"/>
<dbReference type="InterPro" id="IPR003173">
    <property type="entry name" value="PC4_C"/>
</dbReference>
<feature type="compositionally biased region" description="Acidic residues" evidence="7">
    <location>
        <begin position="74"/>
        <end position="100"/>
    </location>
</feature>
<organism evidence="9 10">
    <name type="scientific">Cephalotus follicularis</name>
    <name type="common">Albany pitcher plant</name>
    <dbReference type="NCBI Taxonomy" id="3775"/>
    <lineage>
        <taxon>Eukaryota</taxon>
        <taxon>Viridiplantae</taxon>
        <taxon>Streptophyta</taxon>
        <taxon>Embryophyta</taxon>
        <taxon>Tracheophyta</taxon>
        <taxon>Spermatophyta</taxon>
        <taxon>Magnoliopsida</taxon>
        <taxon>eudicotyledons</taxon>
        <taxon>Gunneridae</taxon>
        <taxon>Pentapetalae</taxon>
        <taxon>rosids</taxon>
        <taxon>fabids</taxon>
        <taxon>Oxalidales</taxon>
        <taxon>Cephalotaceae</taxon>
        <taxon>Cephalotus</taxon>
    </lineage>
</organism>
<proteinExistence type="inferred from homology"/>
<evidence type="ECO:0000256" key="7">
    <source>
        <dbReference type="SAM" id="MobiDB-lite"/>
    </source>
</evidence>
<dbReference type="FunCoup" id="A0A1Q3D8K1">
    <property type="interactions" value="1042"/>
</dbReference>
<comment type="subcellular location">
    <subcellularLocation>
        <location evidence="1">Nucleus</location>
    </subcellularLocation>
</comment>
<evidence type="ECO:0000256" key="4">
    <source>
        <dbReference type="ARBA" id="ARBA00023125"/>
    </source>
</evidence>
<dbReference type="PROSITE" id="PS51998">
    <property type="entry name" value="DEK_C"/>
    <property type="match status" value="1"/>
</dbReference>
<dbReference type="InParanoid" id="A0A1Q3D8K1"/>
<dbReference type="GO" id="GO:0060261">
    <property type="term" value="P:positive regulation of transcription initiation by RNA polymerase II"/>
    <property type="evidence" value="ECO:0007669"/>
    <property type="project" value="InterPro"/>
</dbReference>
<dbReference type="Gene3D" id="1.10.10.60">
    <property type="entry name" value="Homeodomain-like"/>
    <property type="match status" value="1"/>
</dbReference>
<dbReference type="SUPFAM" id="SSF54447">
    <property type="entry name" value="ssDNA-binding transcriptional regulator domain"/>
    <property type="match status" value="1"/>
</dbReference>
<evidence type="ECO:0000256" key="1">
    <source>
        <dbReference type="ARBA" id="ARBA00004123"/>
    </source>
</evidence>
<keyword evidence="5" id="KW-0804">Transcription</keyword>
<feature type="domain" description="DEK-C" evidence="8">
    <location>
        <begin position="3"/>
        <end position="60"/>
    </location>
</feature>
<evidence type="ECO:0000256" key="6">
    <source>
        <dbReference type="ARBA" id="ARBA00023242"/>
    </source>
</evidence>
<evidence type="ECO:0000259" key="8">
    <source>
        <dbReference type="PROSITE" id="PS51998"/>
    </source>
</evidence>
<comment type="caution">
    <text evidence="9">The sequence shown here is derived from an EMBL/GenBank/DDBJ whole genome shotgun (WGS) entry which is preliminary data.</text>
</comment>
<dbReference type="EMBL" id="BDDD01005066">
    <property type="protein sequence ID" value="GAV88779.1"/>
    <property type="molecule type" value="Genomic_DNA"/>
</dbReference>
<dbReference type="Pfam" id="PF02229">
    <property type="entry name" value="PC4"/>
    <property type="match status" value="1"/>
</dbReference>
<evidence type="ECO:0000313" key="10">
    <source>
        <dbReference type="Proteomes" id="UP000187406"/>
    </source>
</evidence>
<comment type="similarity">
    <text evidence="2">Belongs to the transcriptional coactivator PC4 family.</text>
</comment>